<comment type="caution">
    <text evidence="1">The sequence shown here is derived from an EMBL/GenBank/DDBJ whole genome shotgun (WGS) entry which is preliminary data.</text>
</comment>
<evidence type="ECO:0008006" key="3">
    <source>
        <dbReference type="Google" id="ProtNLM"/>
    </source>
</evidence>
<evidence type="ECO:0000313" key="1">
    <source>
        <dbReference type="EMBL" id="PQB03872.1"/>
    </source>
</evidence>
<dbReference type="AlphaFoldDB" id="A0A2S7KMP0"/>
<dbReference type="PANTHER" id="PTHR43861">
    <property type="entry name" value="TRANS-ACONITATE 2-METHYLTRANSFERASE-RELATED"/>
    <property type="match status" value="1"/>
</dbReference>
<gene>
    <name evidence="1" type="ORF">BST85_02345</name>
</gene>
<protein>
    <recommendedName>
        <fullName evidence="3">Methyltransferase domain-containing protein</fullName>
    </recommendedName>
</protein>
<dbReference type="InterPro" id="IPR029063">
    <property type="entry name" value="SAM-dependent_MTases_sf"/>
</dbReference>
<dbReference type="Proteomes" id="UP000239800">
    <property type="component" value="Unassembled WGS sequence"/>
</dbReference>
<dbReference type="EMBL" id="MQUB01000001">
    <property type="protein sequence ID" value="PQB03872.1"/>
    <property type="molecule type" value="Genomic_DNA"/>
</dbReference>
<evidence type="ECO:0000313" key="2">
    <source>
        <dbReference type="Proteomes" id="UP000239800"/>
    </source>
</evidence>
<dbReference type="Pfam" id="PF13489">
    <property type="entry name" value="Methyltransf_23"/>
    <property type="match status" value="1"/>
</dbReference>
<dbReference type="Gene3D" id="3.40.50.150">
    <property type="entry name" value="Vaccinia Virus protein VP39"/>
    <property type="match status" value="2"/>
</dbReference>
<organism evidence="1 2">
    <name type="scientific">Aureitalea marina</name>
    <dbReference type="NCBI Taxonomy" id="930804"/>
    <lineage>
        <taxon>Bacteria</taxon>
        <taxon>Pseudomonadati</taxon>
        <taxon>Bacteroidota</taxon>
        <taxon>Flavobacteriia</taxon>
        <taxon>Flavobacteriales</taxon>
        <taxon>Flavobacteriaceae</taxon>
        <taxon>Aureitalea</taxon>
    </lineage>
</organism>
<accession>A0A2S7KMP0</accession>
<dbReference type="SUPFAM" id="SSF53335">
    <property type="entry name" value="S-adenosyl-L-methionine-dependent methyltransferases"/>
    <property type="match status" value="2"/>
</dbReference>
<dbReference type="OrthoDB" id="1853779at2"/>
<dbReference type="RefSeq" id="WP_104811794.1">
    <property type="nucleotide sequence ID" value="NZ_MQUB01000001.1"/>
</dbReference>
<name>A0A2S7KMP0_9FLAO</name>
<keyword evidence="2" id="KW-1185">Reference proteome</keyword>
<reference evidence="1 2" key="1">
    <citation type="submission" date="2016-11" db="EMBL/GenBank/DDBJ databases">
        <title>Trade-off between light-utilization and light-protection in marine flavobacteria.</title>
        <authorList>
            <person name="Kumagai Y."/>
        </authorList>
    </citation>
    <scope>NUCLEOTIDE SEQUENCE [LARGE SCALE GENOMIC DNA]</scope>
    <source>
        <strain evidence="1 2">NBRC 107741</strain>
    </source>
</reference>
<proteinExistence type="predicted"/>
<sequence>MSKNNKVHFSCLLDSNPIMDAQCYVWVNSLLAQNISPAFIHVHIVGSPSNAIKDFLVELNVILHYHNAPFDPTNLYCNKLLQLDYFFDLPQGEYVALMDCDTALVAPFDLNFDQPVYSKIVDLPNPPFELIRKAYEKAGLPVSTVKTSLNNKDGDKTVANNCNGGLYLIAAEFIHDLSIHWKKWSKWCIENKDLFGVEYEKHADQLGFAMAMTQMGKTVSYLDLAHNFPTHLSNYGLPDARPVVLHFHDRLDEHMRLKGMNLPLADQAIQELNDILNEQLNRSLNNAIFWSFRYAKYPGLGSGVGSRGATLEYKQRLIRYSSYPFQNKPVLDVGCGDLELMKGFNFEQYTGLDVSEQSLVLSRSKRPEWSFSTKALTDPDIKQADLILCFDVLIHQKSSDDFYSLVKGIIAKSDGRIVVGAYHDQPEFTSHITYYYESILNLIIGSDEFDEIAIIGHYRDITVVAATKGQTDHKRDIGSQDLNRAFREVNRPDLLLYLSDISRSKLGFYTSHYPRVFEYTWIYEQIENLQPGSILDLGAGVCPLPIAFNELGFEVTTVDLHSKVRLAEEKAEWNEWGFLDYEQISKGIRSFNVDFTNFKSNKKFDVIYSVSVIEHMPKRMRRKILKKVRSLLQKGGKAIFTIDLVPGTDDLWNFSEGKEVEDRKTHGDLNMFRKELRRVGVRIEYENIQREVFNSRTDLYYVIATAVKKSVF</sequence>
<dbReference type="CDD" id="cd02440">
    <property type="entry name" value="AdoMet_MTases"/>
    <property type="match status" value="1"/>
</dbReference>